<evidence type="ECO:0008006" key="4">
    <source>
        <dbReference type="Google" id="ProtNLM"/>
    </source>
</evidence>
<evidence type="ECO:0000256" key="1">
    <source>
        <dbReference type="ARBA" id="ARBA00022679"/>
    </source>
</evidence>
<dbReference type="PANTHER" id="PTHR46401">
    <property type="entry name" value="GLYCOSYLTRANSFERASE WBBK-RELATED"/>
    <property type="match status" value="1"/>
</dbReference>
<gene>
    <name evidence="2" type="ORF">ARMA_1922</name>
</gene>
<dbReference type="SUPFAM" id="SSF53756">
    <property type="entry name" value="UDP-Glycosyltransferase/glycogen phosphorylase"/>
    <property type="match status" value="1"/>
</dbReference>
<comment type="caution">
    <text evidence="2">The sequence shown here is derived from an EMBL/GenBank/DDBJ whole genome shotgun (WGS) entry which is preliminary data.</text>
</comment>
<dbReference type="GO" id="GO:0009103">
    <property type="term" value="P:lipopolysaccharide biosynthetic process"/>
    <property type="evidence" value="ECO:0007669"/>
    <property type="project" value="TreeGrafter"/>
</dbReference>
<evidence type="ECO:0000313" key="2">
    <source>
        <dbReference type="EMBL" id="GAP63499.1"/>
    </source>
</evidence>
<protein>
    <recommendedName>
        <fullName evidence="4">Glycosyl transferase family 1</fullName>
    </recommendedName>
</protein>
<proteinExistence type="predicted"/>
<sequence length="446" mass="50573">MSPLRIGFVSTRFHGTDGVSLEVRKWVAVLREMGHECFFFAGQSEWPEDVSFVVPEAHFTHPDVAAINRDLFDDERRSRAVSEQVQKLAGRLKEALYTFTAKFGVEVLITENALSLPMNVPLGVALTEFIAETALPVLGHHHDFWWERERYAVSAADDYLRGAFPPVLQPVYHVVINSYAREQLALRTGASSRVIPNVMDFETPPPPPDEYAADIRAELGIPEGAFFILQPTRVVPRKRIEQSIEIVARLQRMGISAVLVISHASGDEGHEYAAYLREYADLLGVRIIYAAERVAYRRGRTPDGRKVYSLRDVYQAADLVTYPSAIEGFGNAFLEAVYYRRPILMNRYEIFKTDIGPKGFRVIHFDGFVQQQCLERAREVLLNPDSAAEDVAHNYELGRRFYSFHVLRHALQMALHECCGHELPHHLPAFSENETPEAPRAHGEDD</sequence>
<accession>A0A0M8KA01</accession>
<dbReference type="EMBL" id="BBZA01000157">
    <property type="protein sequence ID" value="GAP63499.1"/>
    <property type="molecule type" value="Genomic_DNA"/>
</dbReference>
<keyword evidence="3" id="KW-1185">Reference proteome</keyword>
<evidence type="ECO:0000313" key="3">
    <source>
        <dbReference type="Proteomes" id="UP000037784"/>
    </source>
</evidence>
<reference evidence="2 3" key="1">
    <citation type="journal article" date="2015" name="Genome Announc.">
        <title>Draft Genome Sequence of a Heterotrophic Facultative Anaerobic Thermophilic Bacterium, Ardenticatena maritima Strain 110ST.</title>
        <authorList>
            <person name="Kawaichi S."/>
            <person name="Yoshida T."/>
            <person name="Sako Y."/>
            <person name="Nakamura R."/>
        </authorList>
    </citation>
    <scope>NUCLEOTIDE SEQUENCE [LARGE SCALE GENOMIC DNA]</scope>
    <source>
        <strain evidence="2 3">110S</strain>
    </source>
</reference>
<keyword evidence="1" id="KW-0808">Transferase</keyword>
<name>A0A0M8KA01_9CHLR</name>
<dbReference type="RefSeq" id="WP_200907319.1">
    <property type="nucleotide sequence ID" value="NZ_BBZA01000157.1"/>
</dbReference>
<dbReference type="GO" id="GO:0016757">
    <property type="term" value="F:glycosyltransferase activity"/>
    <property type="evidence" value="ECO:0007669"/>
    <property type="project" value="TreeGrafter"/>
</dbReference>
<dbReference type="Proteomes" id="UP000037784">
    <property type="component" value="Unassembled WGS sequence"/>
</dbReference>
<dbReference type="InParanoid" id="A0A0M8KA01"/>
<dbReference type="CDD" id="cd03801">
    <property type="entry name" value="GT4_PimA-like"/>
    <property type="match status" value="1"/>
</dbReference>
<dbReference type="PANTHER" id="PTHR46401:SF2">
    <property type="entry name" value="GLYCOSYLTRANSFERASE WBBK-RELATED"/>
    <property type="match status" value="1"/>
</dbReference>
<dbReference type="Gene3D" id="3.40.50.2000">
    <property type="entry name" value="Glycogen Phosphorylase B"/>
    <property type="match status" value="2"/>
</dbReference>
<organism evidence="2 3">
    <name type="scientific">Ardenticatena maritima</name>
    <dbReference type="NCBI Taxonomy" id="872965"/>
    <lineage>
        <taxon>Bacteria</taxon>
        <taxon>Bacillati</taxon>
        <taxon>Chloroflexota</taxon>
        <taxon>Ardenticatenia</taxon>
        <taxon>Ardenticatenales</taxon>
        <taxon>Ardenticatenaceae</taxon>
        <taxon>Ardenticatena</taxon>
    </lineage>
</organism>
<reference evidence="3" key="2">
    <citation type="submission" date="2015-08" db="EMBL/GenBank/DDBJ databases">
        <title>Draft Genome Sequence of a Heterotrophic Facultative Anaerobic Bacterium Ardenticatena maritima Strain 110S.</title>
        <authorList>
            <person name="Kawaichi S."/>
            <person name="Yoshida T."/>
            <person name="Sako Y."/>
            <person name="Nakamura R."/>
        </authorList>
    </citation>
    <scope>NUCLEOTIDE SEQUENCE [LARGE SCALE GENOMIC DNA]</scope>
    <source>
        <strain evidence="3">110S</strain>
    </source>
</reference>
<dbReference type="AlphaFoldDB" id="A0A0M8KA01"/>